<dbReference type="AlphaFoldDB" id="A0ABD3MXK3"/>
<gene>
    <name evidence="2" type="ORF">ACHAW5_001446</name>
</gene>
<protein>
    <submittedName>
        <fullName evidence="2">Uncharacterized protein</fullName>
    </submittedName>
</protein>
<dbReference type="Proteomes" id="UP001530315">
    <property type="component" value="Unassembled WGS sequence"/>
</dbReference>
<comment type="caution">
    <text evidence="2">The sequence shown here is derived from an EMBL/GenBank/DDBJ whole genome shotgun (WGS) entry which is preliminary data.</text>
</comment>
<feature type="region of interest" description="Disordered" evidence="1">
    <location>
        <begin position="104"/>
        <end position="134"/>
    </location>
</feature>
<keyword evidence="3" id="KW-1185">Reference proteome</keyword>
<reference evidence="2 3" key="1">
    <citation type="submission" date="2024-10" db="EMBL/GenBank/DDBJ databases">
        <title>Updated reference genomes for cyclostephanoid diatoms.</title>
        <authorList>
            <person name="Roberts W.R."/>
            <person name="Alverson A.J."/>
        </authorList>
    </citation>
    <scope>NUCLEOTIDE SEQUENCE [LARGE SCALE GENOMIC DNA]</scope>
    <source>
        <strain evidence="2 3">AJA276-08</strain>
    </source>
</reference>
<name>A0ABD3MXK3_9STRA</name>
<evidence type="ECO:0000256" key="1">
    <source>
        <dbReference type="SAM" id="MobiDB-lite"/>
    </source>
</evidence>
<evidence type="ECO:0000313" key="2">
    <source>
        <dbReference type="EMBL" id="KAL3768059.1"/>
    </source>
</evidence>
<dbReference type="EMBL" id="JALLAZ020001688">
    <property type="protein sequence ID" value="KAL3768059.1"/>
    <property type="molecule type" value="Genomic_DNA"/>
</dbReference>
<sequence>MTKTHRFRPAVLIFAAAMAGSILFASINDENIDERSSYSSSSSSSSLRRHRRQLLSLIQYADPKSVTLKSDAPRTNMEKPTDEEAGVPFDDSPLAFRNDEYSHAAAGGENAEERASTGTPVEERDGVPFDDSPLPFSDEEYINAGGGGGNVEERASTGTPEDEGVRVPYDALPISDEEYINAGGGGVGGGGRGRGKAAIEPAREKFIPVDYESRKNCQIVYIIGVEGATHHGVLPVIKALAKNQIDPETGLEYVVWAKPKHLKTGLFGWGSRQKLSTWGFDNLPDVDDPAFVQRVVKESCPNDGRKHVLIEWTSFPSGQEDDRRTYRVPRSNEWLKMTPEQIANTEEALGHPTNMNAFYQAYAPYVDIKFVVLHRPFLETISSHPDWDNGPVTHSNIIRGFMLMLRRFLDTHLYDLVTGRRLWSLVCVEHLTAKNHQTESDLLVARQHVMSYLTAFFDWPNENCPQCFDDWIDSTKDPWEILGEENVKVLDVHMAFLVGVWPPPGEEGILEQQCRI</sequence>
<accession>A0ABD3MXK3</accession>
<organism evidence="2 3">
    <name type="scientific">Stephanodiscus triporus</name>
    <dbReference type="NCBI Taxonomy" id="2934178"/>
    <lineage>
        <taxon>Eukaryota</taxon>
        <taxon>Sar</taxon>
        <taxon>Stramenopiles</taxon>
        <taxon>Ochrophyta</taxon>
        <taxon>Bacillariophyta</taxon>
        <taxon>Coscinodiscophyceae</taxon>
        <taxon>Thalassiosirophycidae</taxon>
        <taxon>Stephanodiscales</taxon>
        <taxon>Stephanodiscaceae</taxon>
        <taxon>Stephanodiscus</taxon>
    </lineage>
</organism>
<feature type="region of interest" description="Disordered" evidence="1">
    <location>
        <begin position="66"/>
        <end position="89"/>
    </location>
</feature>
<evidence type="ECO:0000313" key="3">
    <source>
        <dbReference type="Proteomes" id="UP001530315"/>
    </source>
</evidence>
<proteinExistence type="predicted"/>
<feature type="compositionally biased region" description="Basic and acidic residues" evidence="1">
    <location>
        <begin position="111"/>
        <end position="127"/>
    </location>
</feature>
<feature type="region of interest" description="Disordered" evidence="1">
    <location>
        <begin position="146"/>
        <end position="166"/>
    </location>
</feature>